<reference evidence="1 2" key="1">
    <citation type="journal article" date="2019" name="Int. J. Syst. Evol. Microbiol.">
        <title>The Global Catalogue of Microorganisms (GCM) 10K type strain sequencing project: providing services to taxonomists for standard genome sequencing and annotation.</title>
        <authorList>
            <consortium name="The Broad Institute Genomics Platform"/>
            <consortium name="The Broad Institute Genome Sequencing Center for Infectious Disease"/>
            <person name="Wu L."/>
            <person name="Ma J."/>
        </authorList>
    </citation>
    <scope>NUCLEOTIDE SEQUENCE [LARGE SCALE GENOMIC DNA]</scope>
    <source>
        <strain evidence="1 2">JCM 16009</strain>
    </source>
</reference>
<sequence>MSIGELRAALDAVAGLAAEARGHAAAAAEQLGEAVGALTELAERSGETLPVVELGKAREEVDVLVTTLNAAAELVADLGARL</sequence>
<dbReference type="EMBL" id="BAAAQK010000028">
    <property type="protein sequence ID" value="GAA1875420.1"/>
    <property type="molecule type" value="Genomic_DNA"/>
</dbReference>
<name>A0ABN2NPB3_9PSEU</name>
<dbReference type="Proteomes" id="UP001500449">
    <property type="component" value="Unassembled WGS sequence"/>
</dbReference>
<comment type="caution">
    <text evidence="1">The sequence shown here is derived from an EMBL/GenBank/DDBJ whole genome shotgun (WGS) entry which is preliminary data.</text>
</comment>
<dbReference type="RefSeq" id="WP_344426299.1">
    <property type="nucleotide sequence ID" value="NZ_BAAAQK010000028.1"/>
</dbReference>
<proteinExistence type="predicted"/>
<accession>A0ABN2NPB3</accession>
<organism evidence="1 2">
    <name type="scientific">Pseudonocardia ailaonensis</name>
    <dbReference type="NCBI Taxonomy" id="367279"/>
    <lineage>
        <taxon>Bacteria</taxon>
        <taxon>Bacillati</taxon>
        <taxon>Actinomycetota</taxon>
        <taxon>Actinomycetes</taxon>
        <taxon>Pseudonocardiales</taxon>
        <taxon>Pseudonocardiaceae</taxon>
        <taxon>Pseudonocardia</taxon>
    </lineage>
</organism>
<gene>
    <name evidence="1" type="ORF">GCM10009836_65900</name>
</gene>
<keyword evidence="2" id="KW-1185">Reference proteome</keyword>
<evidence type="ECO:0000313" key="1">
    <source>
        <dbReference type="EMBL" id="GAA1875420.1"/>
    </source>
</evidence>
<protein>
    <submittedName>
        <fullName evidence="1">Uncharacterized protein</fullName>
    </submittedName>
</protein>
<evidence type="ECO:0000313" key="2">
    <source>
        <dbReference type="Proteomes" id="UP001500449"/>
    </source>
</evidence>